<sequence length="179" mass="20550">MRNGNSKLVMRRDSLTDLPQLKIPEGYSLRSFQPSDVTEWENVIRISFAREIAFGDKIGFQPPFQPEKILFLCHQDMIVATAVAWEKEDSDPRCGYLHMVGALPGYSGQGLGYTIVLAALHRMREEGKRQAVLETDDFRLAAIRVYYKLGFLPVLLDRDHRDRWAIISNQLPTVSRRDL</sequence>
<dbReference type="Pfam" id="PF00583">
    <property type="entry name" value="Acetyltransf_1"/>
    <property type="match status" value="1"/>
</dbReference>
<evidence type="ECO:0000313" key="3">
    <source>
        <dbReference type="Proteomes" id="UP000270678"/>
    </source>
</evidence>
<dbReference type="GO" id="GO:0016747">
    <property type="term" value="F:acyltransferase activity, transferring groups other than amino-acyl groups"/>
    <property type="evidence" value="ECO:0007669"/>
    <property type="project" value="InterPro"/>
</dbReference>
<dbReference type="Gene3D" id="3.40.630.30">
    <property type="match status" value="1"/>
</dbReference>
<keyword evidence="3" id="KW-1185">Reference proteome</keyword>
<dbReference type="KEGG" id="plut:EI981_27825"/>
<accession>A0A3S9V5Q5</accession>
<dbReference type="RefSeq" id="WP_127003834.1">
    <property type="nucleotide sequence ID" value="NZ_CP034346.1"/>
</dbReference>
<dbReference type="InterPro" id="IPR016181">
    <property type="entry name" value="Acyl_CoA_acyltransferase"/>
</dbReference>
<evidence type="ECO:0000313" key="2">
    <source>
        <dbReference type="EMBL" id="AZS17868.1"/>
    </source>
</evidence>
<dbReference type="OrthoDB" id="581534at2"/>
<dbReference type="PROSITE" id="PS51186">
    <property type="entry name" value="GNAT"/>
    <property type="match status" value="1"/>
</dbReference>
<protein>
    <submittedName>
        <fullName evidence="2">GNAT family N-acetyltransferase</fullName>
    </submittedName>
</protein>
<reference evidence="3" key="1">
    <citation type="submission" date="2018-12" db="EMBL/GenBank/DDBJ databases">
        <title>Complete genome sequence of Paenibacillus sp. MBLB1234.</title>
        <authorList>
            <person name="Nam Y.-D."/>
            <person name="Kang J."/>
            <person name="Chung W.-H."/>
            <person name="Park Y.S."/>
        </authorList>
    </citation>
    <scope>NUCLEOTIDE SEQUENCE [LARGE SCALE GENOMIC DNA]</scope>
    <source>
        <strain evidence="3">MBLB1234</strain>
    </source>
</reference>
<dbReference type="Proteomes" id="UP000270678">
    <property type="component" value="Chromosome"/>
</dbReference>
<keyword evidence="2" id="KW-0808">Transferase</keyword>
<proteinExistence type="predicted"/>
<organism evidence="2 3">
    <name type="scientific">Paenibacillus lutimineralis</name>
    <dbReference type="NCBI Taxonomy" id="2707005"/>
    <lineage>
        <taxon>Bacteria</taxon>
        <taxon>Bacillati</taxon>
        <taxon>Bacillota</taxon>
        <taxon>Bacilli</taxon>
        <taxon>Bacillales</taxon>
        <taxon>Paenibacillaceae</taxon>
        <taxon>Paenibacillus</taxon>
    </lineage>
</organism>
<dbReference type="CDD" id="cd04301">
    <property type="entry name" value="NAT_SF"/>
    <property type="match status" value="1"/>
</dbReference>
<dbReference type="InterPro" id="IPR000182">
    <property type="entry name" value="GNAT_dom"/>
</dbReference>
<gene>
    <name evidence="2" type="ORF">EI981_27825</name>
</gene>
<name>A0A3S9V5Q5_9BACL</name>
<dbReference type="EMBL" id="CP034346">
    <property type="protein sequence ID" value="AZS17868.1"/>
    <property type="molecule type" value="Genomic_DNA"/>
</dbReference>
<dbReference type="AlphaFoldDB" id="A0A3S9V5Q5"/>
<evidence type="ECO:0000259" key="1">
    <source>
        <dbReference type="PROSITE" id="PS51186"/>
    </source>
</evidence>
<feature type="domain" description="N-acetyltransferase" evidence="1">
    <location>
        <begin position="27"/>
        <end position="170"/>
    </location>
</feature>
<dbReference type="SUPFAM" id="SSF55729">
    <property type="entry name" value="Acyl-CoA N-acyltransferases (Nat)"/>
    <property type="match status" value="1"/>
</dbReference>